<dbReference type="OrthoDB" id="275754at2"/>
<evidence type="ECO:0000313" key="2">
    <source>
        <dbReference type="EMBL" id="TWU51559.1"/>
    </source>
</evidence>
<evidence type="ECO:0000256" key="1">
    <source>
        <dbReference type="SAM" id="Phobius"/>
    </source>
</evidence>
<keyword evidence="1" id="KW-0812">Transmembrane</keyword>
<accession>A0A5C6EVP4</accession>
<name>A0A5C6EVP4_9BACT</name>
<organism evidence="2 3">
    <name type="scientific">Rubripirellula reticaptiva</name>
    <dbReference type="NCBI Taxonomy" id="2528013"/>
    <lineage>
        <taxon>Bacteria</taxon>
        <taxon>Pseudomonadati</taxon>
        <taxon>Planctomycetota</taxon>
        <taxon>Planctomycetia</taxon>
        <taxon>Pirellulales</taxon>
        <taxon>Pirellulaceae</taxon>
        <taxon>Rubripirellula</taxon>
    </lineage>
</organism>
<gene>
    <name evidence="2" type="ORF">Poly59_31520</name>
</gene>
<proteinExistence type="predicted"/>
<dbReference type="AlphaFoldDB" id="A0A5C6EVP4"/>
<comment type="caution">
    <text evidence="2">The sequence shown here is derived from an EMBL/GenBank/DDBJ whole genome shotgun (WGS) entry which is preliminary data.</text>
</comment>
<protein>
    <submittedName>
        <fullName evidence="2">Uncharacterized protein</fullName>
    </submittedName>
</protein>
<keyword evidence="1" id="KW-0472">Membrane</keyword>
<dbReference type="EMBL" id="SJPX01000003">
    <property type="protein sequence ID" value="TWU51559.1"/>
    <property type="molecule type" value="Genomic_DNA"/>
</dbReference>
<dbReference type="Proteomes" id="UP000317977">
    <property type="component" value="Unassembled WGS sequence"/>
</dbReference>
<sequence>MIGGMSALWIPLGVAIAWLPFRNSSGPSQFAVVCAAAIVFVLLWYLLIRFLRRFTLNAWSQSKLPVVEIDGDRITVRWHGETINSTVDTCNLRRGRAWQMKYASRKAGGLPFGDRELILIDLPPLCHDMLGNVRAYTTVAVGYTDGSMQAWTEALGLSGEPNDATERRSRAF</sequence>
<evidence type="ECO:0000313" key="3">
    <source>
        <dbReference type="Proteomes" id="UP000317977"/>
    </source>
</evidence>
<keyword evidence="3" id="KW-1185">Reference proteome</keyword>
<keyword evidence="1" id="KW-1133">Transmembrane helix</keyword>
<feature type="transmembrane region" description="Helical" evidence="1">
    <location>
        <begin position="27"/>
        <end position="47"/>
    </location>
</feature>
<dbReference type="RefSeq" id="WP_146534884.1">
    <property type="nucleotide sequence ID" value="NZ_SJPX01000003.1"/>
</dbReference>
<reference evidence="2 3" key="1">
    <citation type="submission" date="2019-02" db="EMBL/GenBank/DDBJ databases">
        <title>Deep-cultivation of Planctomycetes and their phenomic and genomic characterization uncovers novel biology.</title>
        <authorList>
            <person name="Wiegand S."/>
            <person name="Jogler M."/>
            <person name="Boedeker C."/>
            <person name="Pinto D."/>
            <person name="Vollmers J."/>
            <person name="Rivas-Marin E."/>
            <person name="Kohn T."/>
            <person name="Peeters S.H."/>
            <person name="Heuer A."/>
            <person name="Rast P."/>
            <person name="Oberbeckmann S."/>
            <person name="Bunk B."/>
            <person name="Jeske O."/>
            <person name="Meyerdierks A."/>
            <person name="Storesund J.E."/>
            <person name="Kallscheuer N."/>
            <person name="Luecker S."/>
            <person name="Lage O.M."/>
            <person name="Pohl T."/>
            <person name="Merkel B.J."/>
            <person name="Hornburger P."/>
            <person name="Mueller R.-W."/>
            <person name="Bruemmer F."/>
            <person name="Labrenz M."/>
            <person name="Spormann A.M."/>
            <person name="Op Den Camp H."/>
            <person name="Overmann J."/>
            <person name="Amann R."/>
            <person name="Jetten M.S.M."/>
            <person name="Mascher T."/>
            <person name="Medema M.H."/>
            <person name="Devos D.P."/>
            <person name="Kaster A.-K."/>
            <person name="Ovreas L."/>
            <person name="Rohde M."/>
            <person name="Galperin M.Y."/>
            <person name="Jogler C."/>
        </authorList>
    </citation>
    <scope>NUCLEOTIDE SEQUENCE [LARGE SCALE GENOMIC DNA]</scope>
    <source>
        <strain evidence="2 3">Poly59</strain>
    </source>
</reference>